<dbReference type="Proteomes" id="UP000243799">
    <property type="component" value="Unassembled WGS sequence"/>
</dbReference>
<feature type="compositionally biased region" description="Basic and acidic residues" evidence="1">
    <location>
        <begin position="66"/>
        <end position="77"/>
    </location>
</feature>
<evidence type="ECO:0000256" key="1">
    <source>
        <dbReference type="SAM" id="MobiDB-lite"/>
    </source>
</evidence>
<dbReference type="OrthoDB" id="9956766at2"/>
<feature type="compositionally biased region" description="Basic and acidic residues" evidence="1">
    <location>
        <begin position="1"/>
        <end position="10"/>
    </location>
</feature>
<proteinExistence type="predicted"/>
<gene>
    <name evidence="2" type="ORF">SAMN05216266_10665</name>
</gene>
<feature type="region of interest" description="Disordered" evidence="1">
    <location>
        <begin position="1"/>
        <end position="77"/>
    </location>
</feature>
<accession>A0A1I0Z415</accession>
<name>A0A1I0Z415_9PSEU</name>
<organism evidence="2 3">
    <name type="scientific">Amycolatopsis marina</name>
    <dbReference type="NCBI Taxonomy" id="490629"/>
    <lineage>
        <taxon>Bacteria</taxon>
        <taxon>Bacillati</taxon>
        <taxon>Actinomycetota</taxon>
        <taxon>Actinomycetes</taxon>
        <taxon>Pseudonocardiales</taxon>
        <taxon>Pseudonocardiaceae</taxon>
        <taxon>Amycolatopsis</taxon>
    </lineage>
</organism>
<evidence type="ECO:0000313" key="2">
    <source>
        <dbReference type="EMBL" id="SFB19856.1"/>
    </source>
</evidence>
<keyword evidence="3" id="KW-1185">Reference proteome</keyword>
<reference evidence="3" key="1">
    <citation type="submission" date="2016-10" db="EMBL/GenBank/DDBJ databases">
        <authorList>
            <person name="Varghese N."/>
            <person name="Submissions S."/>
        </authorList>
    </citation>
    <scope>NUCLEOTIDE SEQUENCE [LARGE SCALE GENOMIC DNA]</scope>
    <source>
        <strain evidence="3">CGMCC 4.3568</strain>
    </source>
</reference>
<evidence type="ECO:0000313" key="3">
    <source>
        <dbReference type="Proteomes" id="UP000243799"/>
    </source>
</evidence>
<dbReference type="EMBL" id="FOKG01000006">
    <property type="protein sequence ID" value="SFB19856.1"/>
    <property type="molecule type" value="Genomic_DNA"/>
</dbReference>
<dbReference type="AlphaFoldDB" id="A0A1I0Z415"/>
<sequence>MAAERERPSEQQEGVESDRAGGGASGAAVPEESVAPQFTMPGNDALEPDREQDEIAYPEGTQRSGAPEERAMRVENE</sequence>
<protein>
    <submittedName>
        <fullName evidence="2">Uncharacterized protein</fullName>
    </submittedName>
</protein>
<dbReference type="RefSeq" id="WP_091672827.1">
    <property type="nucleotide sequence ID" value="NZ_FOKG01000006.1"/>
</dbReference>